<keyword evidence="2" id="KW-1185">Reference proteome</keyword>
<reference evidence="1 2" key="1">
    <citation type="submission" date="2023-04" db="EMBL/GenBank/DDBJ databases">
        <title>Marinoamorphus aggregata gen. nov., sp. Nov., isolate from tissue of brittle star Ophioplocus japonicus.</title>
        <authorList>
            <person name="Kawano K."/>
            <person name="Sawayama S."/>
            <person name="Nakagawa S."/>
        </authorList>
    </citation>
    <scope>NUCLEOTIDE SEQUENCE [LARGE SCALE GENOMIC DNA]</scope>
    <source>
        <strain evidence="1 2">NKW23</strain>
    </source>
</reference>
<proteinExistence type="predicted"/>
<accession>A0ABQ6LLV4</accession>
<sequence length="321" mass="32896">MRIRNCLAGCLLALLAGTGPGGGQTIELPDLEDDALERSGIANILPALGLFGVTPGARLARLTVDADPLGPIDVDLLRLPLSHEFAPVWRGLRPVVQITFGSFDIDKRAQVAIIPAFPTGFDVSMSGEMVVAGLGVTVPLGSATTLRPMLLGGYARIRSEATTSGPFSGLLLAVVDGILADARLESPVAGASLELRHRAGLGGDVTLDGALGLGVLYAPVTVATARAIDQPIPFPAVSARIEADGPLWTPESGLALRWLGFAGVNYFPALPGDIAGFPAAAELGGGVTLRGRDMPAGLSLRASVILGDRVTGLSLGASLDF</sequence>
<protein>
    <submittedName>
        <fullName evidence="1">Uncharacterized protein</fullName>
    </submittedName>
</protein>
<dbReference type="RefSeq" id="WP_285672820.1">
    <property type="nucleotide sequence ID" value="NZ_BSYI01000027.1"/>
</dbReference>
<dbReference type="Proteomes" id="UP001239909">
    <property type="component" value="Unassembled WGS sequence"/>
</dbReference>
<evidence type="ECO:0000313" key="2">
    <source>
        <dbReference type="Proteomes" id="UP001239909"/>
    </source>
</evidence>
<comment type="caution">
    <text evidence="1">The sequence shown here is derived from an EMBL/GenBank/DDBJ whole genome shotgun (WGS) entry which is preliminary data.</text>
</comment>
<evidence type="ECO:0000313" key="1">
    <source>
        <dbReference type="EMBL" id="GMG83952.1"/>
    </source>
</evidence>
<organism evidence="1 2">
    <name type="scientific">Paralimibaculum aggregatum</name>
    <dbReference type="NCBI Taxonomy" id="3036245"/>
    <lineage>
        <taxon>Bacteria</taxon>
        <taxon>Pseudomonadati</taxon>
        <taxon>Pseudomonadota</taxon>
        <taxon>Alphaproteobacteria</taxon>
        <taxon>Rhodobacterales</taxon>
        <taxon>Paracoccaceae</taxon>
        <taxon>Paralimibaculum</taxon>
    </lineage>
</organism>
<gene>
    <name evidence="1" type="ORF">LNKW23_31660</name>
</gene>
<dbReference type="EMBL" id="BSYI01000027">
    <property type="protein sequence ID" value="GMG83952.1"/>
    <property type="molecule type" value="Genomic_DNA"/>
</dbReference>
<name>A0ABQ6LLV4_9RHOB</name>